<keyword evidence="4" id="KW-1185">Reference proteome</keyword>
<evidence type="ECO:0000313" key="4">
    <source>
        <dbReference type="Proteomes" id="UP000198668"/>
    </source>
</evidence>
<feature type="region of interest" description="Disordered" evidence="1">
    <location>
        <begin position="105"/>
        <end position="125"/>
    </location>
</feature>
<reference evidence="3 4" key="1">
    <citation type="submission" date="2016-10" db="EMBL/GenBank/DDBJ databases">
        <authorList>
            <person name="de Groot N.N."/>
        </authorList>
    </citation>
    <scope>NUCLEOTIDE SEQUENCE [LARGE SCALE GENOMIC DNA]</scope>
    <source>
        <strain evidence="3 4">DSM 27630</strain>
    </source>
</reference>
<keyword evidence="2" id="KW-0812">Transmembrane</keyword>
<name>A0A1I3CMG7_9LACT</name>
<dbReference type="InterPro" id="IPR036259">
    <property type="entry name" value="MFS_trans_sf"/>
</dbReference>
<gene>
    <name evidence="3" type="ORF">SAMN04489868_12015</name>
</gene>
<evidence type="ECO:0000256" key="2">
    <source>
        <dbReference type="SAM" id="Phobius"/>
    </source>
</evidence>
<dbReference type="RefSeq" id="WP_092092578.1">
    <property type="nucleotide sequence ID" value="NZ_FOQE01000020.1"/>
</dbReference>
<keyword evidence="2" id="KW-0472">Membrane</keyword>
<keyword evidence="2" id="KW-1133">Transmembrane helix</keyword>
<evidence type="ECO:0000256" key="1">
    <source>
        <dbReference type="SAM" id="MobiDB-lite"/>
    </source>
</evidence>
<feature type="transmembrane region" description="Helical" evidence="2">
    <location>
        <begin position="12"/>
        <end position="37"/>
    </location>
</feature>
<dbReference type="SUPFAM" id="SSF103473">
    <property type="entry name" value="MFS general substrate transporter"/>
    <property type="match status" value="1"/>
</dbReference>
<organism evidence="3 4">
    <name type="scientific">Pisciglobus halotolerans</name>
    <dbReference type="NCBI Taxonomy" id="745365"/>
    <lineage>
        <taxon>Bacteria</taxon>
        <taxon>Bacillati</taxon>
        <taxon>Bacillota</taxon>
        <taxon>Bacilli</taxon>
        <taxon>Lactobacillales</taxon>
        <taxon>Carnobacteriaceae</taxon>
    </lineage>
</organism>
<feature type="compositionally biased region" description="Basic and acidic residues" evidence="1">
    <location>
        <begin position="114"/>
        <end position="125"/>
    </location>
</feature>
<protein>
    <submittedName>
        <fullName evidence="3">Uncharacterized protein</fullName>
    </submittedName>
</protein>
<sequence>MYDYADVILNHYWWMFKGIFILLTIGIAVNTGIAFIWPSRHRGANLSRLVVSFILLLTLAMANLFSGVLYDEFNGSTDSSLLWMSGLAFVCFLLQTGLMLKNTGKNKRNQTAKRTNESFADYKKK</sequence>
<accession>A0A1I3CMG7</accession>
<dbReference type="AlphaFoldDB" id="A0A1I3CMG7"/>
<dbReference type="Proteomes" id="UP000198668">
    <property type="component" value="Unassembled WGS sequence"/>
</dbReference>
<feature type="transmembrane region" description="Helical" evidence="2">
    <location>
        <begin position="49"/>
        <end position="69"/>
    </location>
</feature>
<proteinExistence type="predicted"/>
<feature type="transmembrane region" description="Helical" evidence="2">
    <location>
        <begin position="81"/>
        <end position="100"/>
    </location>
</feature>
<dbReference type="OrthoDB" id="2168455at2"/>
<dbReference type="EMBL" id="FOQE01000020">
    <property type="protein sequence ID" value="SFH75715.1"/>
    <property type="molecule type" value="Genomic_DNA"/>
</dbReference>
<evidence type="ECO:0000313" key="3">
    <source>
        <dbReference type="EMBL" id="SFH75715.1"/>
    </source>
</evidence>